<organism evidence="2">
    <name type="scientific">Solibacter usitatus (strain Ellin6076)</name>
    <dbReference type="NCBI Taxonomy" id="234267"/>
    <lineage>
        <taxon>Bacteria</taxon>
        <taxon>Pseudomonadati</taxon>
        <taxon>Acidobacteriota</taxon>
        <taxon>Terriglobia</taxon>
        <taxon>Bryobacterales</taxon>
        <taxon>Solibacteraceae</taxon>
        <taxon>Candidatus Solibacter</taxon>
    </lineage>
</organism>
<protein>
    <submittedName>
        <fullName evidence="2">Beta-lactamase</fullName>
    </submittedName>
</protein>
<dbReference type="KEGG" id="sus:Acid_6352"/>
<dbReference type="HOGENOM" id="CLU_020354_0_0_0"/>
<dbReference type="InParanoid" id="Q01SU2"/>
<dbReference type="eggNOG" id="COG1680">
    <property type="taxonomic scope" value="Bacteria"/>
</dbReference>
<evidence type="ECO:0000259" key="1">
    <source>
        <dbReference type="Pfam" id="PF00144"/>
    </source>
</evidence>
<dbReference type="Gene3D" id="3.40.710.10">
    <property type="entry name" value="DD-peptidase/beta-lactamase superfamily"/>
    <property type="match status" value="1"/>
</dbReference>
<gene>
    <name evidence="2" type="ordered locus">Acid_6352</name>
</gene>
<dbReference type="PANTHER" id="PTHR46825:SF15">
    <property type="entry name" value="BETA-LACTAMASE-RELATED DOMAIN-CONTAINING PROTEIN"/>
    <property type="match status" value="1"/>
</dbReference>
<dbReference type="EMBL" id="CP000473">
    <property type="protein sequence ID" value="ABJ87278.1"/>
    <property type="molecule type" value="Genomic_DNA"/>
</dbReference>
<dbReference type="Pfam" id="PF00144">
    <property type="entry name" value="Beta-lactamase"/>
    <property type="match status" value="1"/>
</dbReference>
<dbReference type="PANTHER" id="PTHR46825">
    <property type="entry name" value="D-ALANYL-D-ALANINE-CARBOXYPEPTIDASE/ENDOPEPTIDASE AMPH"/>
    <property type="match status" value="1"/>
</dbReference>
<dbReference type="InterPro" id="IPR001466">
    <property type="entry name" value="Beta-lactam-related"/>
</dbReference>
<dbReference type="InterPro" id="IPR050491">
    <property type="entry name" value="AmpC-like"/>
</dbReference>
<accession>Q01SU2</accession>
<proteinExistence type="predicted"/>
<name>Q01SU2_SOLUE</name>
<dbReference type="OrthoDB" id="9803467at2"/>
<dbReference type="SUPFAM" id="SSF56601">
    <property type="entry name" value="beta-lactamase/transpeptidase-like"/>
    <property type="match status" value="1"/>
</dbReference>
<reference evidence="2" key="1">
    <citation type="submission" date="2006-10" db="EMBL/GenBank/DDBJ databases">
        <title>Complete sequence of Solibacter usitatus Ellin6076.</title>
        <authorList>
            <consortium name="US DOE Joint Genome Institute"/>
            <person name="Copeland A."/>
            <person name="Lucas S."/>
            <person name="Lapidus A."/>
            <person name="Barry K."/>
            <person name="Detter J.C."/>
            <person name="Glavina del Rio T."/>
            <person name="Hammon N."/>
            <person name="Israni S."/>
            <person name="Dalin E."/>
            <person name="Tice H."/>
            <person name="Pitluck S."/>
            <person name="Thompson L.S."/>
            <person name="Brettin T."/>
            <person name="Bruce D."/>
            <person name="Han C."/>
            <person name="Tapia R."/>
            <person name="Gilna P."/>
            <person name="Schmutz J."/>
            <person name="Larimer F."/>
            <person name="Land M."/>
            <person name="Hauser L."/>
            <person name="Kyrpides N."/>
            <person name="Mikhailova N."/>
            <person name="Janssen P.H."/>
            <person name="Kuske C.R."/>
            <person name="Richardson P."/>
        </authorList>
    </citation>
    <scope>NUCLEOTIDE SEQUENCE</scope>
    <source>
        <strain evidence="2">Ellin6076</strain>
    </source>
</reference>
<dbReference type="STRING" id="234267.Acid_6352"/>
<sequence>MANRFAIPEGWRLESSGEVSTLVGPEGDLRLDFVDLAPGGSVQQTALAAWKLVDPDFASTVTREVAAPPQDGWDEMHQVLYATPAQEARAELAIVRKLGGRAFVNLIRASTAGLSRRNAQLTEAIGSWKPEGFREVSLKDVAPVVWSEEKSARLKEFAISAMQTLQVPGAAMAIVQGGRVVYAEGLGVRDLGRGEPVTPRTRFMIGSSTKALTSLMMAKLVEQGKLSWSTPVVDLLPDFALADANVTRRLEIRHTVSASTGMPRQDLEFVFKYSGVTPEDRIAQMKTMRPTTGFGETFQYSNFLVAAGGYAAGRAHSAYGGLEKAFESAIGELVFRPLAMNNSCLRQEDAMKGEAALPHATNFEGGVSRIPLSIEMSVQSVAPAGAAWSTALDLARYLMLELGKGRTPGGERVVGEEFLLERRIKGIKIDQNNSYGLGLIVSDDSGLQVIHHGGNTFGFSSDMYFLPERDLGLVVLTNVYQASMFLAAMRQRVFELTFGAEPKAEKTVAAAVKMRQDGVADLRARVNSDAASMAWVDELAGQFECAELGPCEISRRGEGYGIEFSEWGGELGCEIEPGGGRLLRILSPPWRGGLKFVVNTDLRTLTLDGGQSKYVFQKR</sequence>
<evidence type="ECO:0000313" key="2">
    <source>
        <dbReference type="EMBL" id="ABJ87278.1"/>
    </source>
</evidence>
<dbReference type="AlphaFoldDB" id="Q01SU2"/>
<dbReference type="InterPro" id="IPR012338">
    <property type="entry name" value="Beta-lactam/transpept-like"/>
</dbReference>
<feature type="domain" description="Beta-lactamase-related" evidence="1">
    <location>
        <begin position="161"/>
        <end position="490"/>
    </location>
</feature>